<evidence type="ECO:0000313" key="3">
    <source>
        <dbReference type="EMBL" id="THV05888.1"/>
    </source>
</evidence>
<evidence type="ECO:0000256" key="1">
    <source>
        <dbReference type="SAM" id="MobiDB-lite"/>
    </source>
</evidence>
<name>A0A4S8MRZ4_DENBC</name>
<feature type="compositionally biased region" description="Polar residues" evidence="1">
    <location>
        <begin position="380"/>
        <end position="389"/>
    </location>
</feature>
<feature type="region of interest" description="Disordered" evidence="1">
    <location>
        <begin position="524"/>
        <end position="550"/>
    </location>
</feature>
<reference evidence="3 4" key="1">
    <citation type="journal article" date="2019" name="Nat. Ecol. Evol.">
        <title>Megaphylogeny resolves global patterns of mushroom evolution.</title>
        <authorList>
            <person name="Varga T."/>
            <person name="Krizsan K."/>
            <person name="Foldi C."/>
            <person name="Dima B."/>
            <person name="Sanchez-Garcia M."/>
            <person name="Sanchez-Ramirez S."/>
            <person name="Szollosi G.J."/>
            <person name="Szarkandi J.G."/>
            <person name="Papp V."/>
            <person name="Albert L."/>
            <person name="Andreopoulos W."/>
            <person name="Angelini C."/>
            <person name="Antonin V."/>
            <person name="Barry K.W."/>
            <person name="Bougher N.L."/>
            <person name="Buchanan P."/>
            <person name="Buyck B."/>
            <person name="Bense V."/>
            <person name="Catcheside P."/>
            <person name="Chovatia M."/>
            <person name="Cooper J."/>
            <person name="Damon W."/>
            <person name="Desjardin D."/>
            <person name="Finy P."/>
            <person name="Geml J."/>
            <person name="Haridas S."/>
            <person name="Hughes K."/>
            <person name="Justo A."/>
            <person name="Karasinski D."/>
            <person name="Kautmanova I."/>
            <person name="Kiss B."/>
            <person name="Kocsube S."/>
            <person name="Kotiranta H."/>
            <person name="LaButti K.M."/>
            <person name="Lechner B.E."/>
            <person name="Liimatainen K."/>
            <person name="Lipzen A."/>
            <person name="Lukacs Z."/>
            <person name="Mihaltcheva S."/>
            <person name="Morgado L.N."/>
            <person name="Niskanen T."/>
            <person name="Noordeloos M.E."/>
            <person name="Ohm R.A."/>
            <person name="Ortiz-Santana B."/>
            <person name="Ovrebo C."/>
            <person name="Racz N."/>
            <person name="Riley R."/>
            <person name="Savchenko A."/>
            <person name="Shiryaev A."/>
            <person name="Soop K."/>
            <person name="Spirin V."/>
            <person name="Szebenyi C."/>
            <person name="Tomsovsky M."/>
            <person name="Tulloss R.E."/>
            <person name="Uehling J."/>
            <person name="Grigoriev I.V."/>
            <person name="Vagvolgyi C."/>
            <person name="Papp T."/>
            <person name="Martin F.M."/>
            <person name="Miettinen O."/>
            <person name="Hibbett D.S."/>
            <person name="Nagy L.G."/>
        </authorList>
    </citation>
    <scope>NUCLEOTIDE SEQUENCE [LARGE SCALE GENOMIC DNA]</scope>
    <source>
        <strain evidence="3 4">CBS 962.96</strain>
    </source>
</reference>
<proteinExistence type="predicted"/>
<sequence>MSECEYRCMNGRTFQLDIELQSHQRNTAYIRRRLTTANSTSRQPRFQVVDTSGIKHGCSMLVLHWKHSSTTAPSIWTAPSSTRELVLHTHAHIVLQTSTMQLSNVFKTLLVASACLIPSIAAVPTPLEALVKKEDCCDPDFFFPCLLLENLNCSPDSLQRRLSNTVTTALASMKNVIKMCICVAPVEDEGCSNNKCNSRFQGGMKGPPVVRGGTAESTGWHHWQLLQALPVFRIPIPVSTSHSESSTSPARSSDNEQAPTQPDSSLSDFSSSLSADSATPIPTTSETSEFIDSFASPVLETKAQSSPATTTAVSSTLGSGHKNNIGVIVGSALGALGVVILIVAFLLMRWQRKRQGKAPKQVARGDRTGEIIPFNLDSQSLANQNSGNAANGDVPYNQEKLSRRNGRRIGILGQRPRALSESSLSPNQPRMMDQREGRDRHEEMDSDQNVAAARTTRSQSIGSSHLTSRQARIRHEAEDSRVEMRRLQEAVMSSNDGVQDLRIAMAAIMEHIQRLDRQFDSDWARGLSDEPPPEYHEIVSEVLPATPSAS</sequence>
<keyword evidence="2" id="KW-0472">Membrane</keyword>
<feature type="compositionally biased region" description="Basic and acidic residues" evidence="1">
    <location>
        <begin position="432"/>
        <end position="443"/>
    </location>
</feature>
<accession>A0A4S8MRZ4</accession>
<dbReference type="AlphaFoldDB" id="A0A4S8MRZ4"/>
<evidence type="ECO:0000313" key="4">
    <source>
        <dbReference type="Proteomes" id="UP000297245"/>
    </source>
</evidence>
<dbReference type="EMBL" id="ML179046">
    <property type="protein sequence ID" value="THV05888.1"/>
    <property type="molecule type" value="Genomic_DNA"/>
</dbReference>
<feature type="compositionally biased region" description="Low complexity" evidence="1">
    <location>
        <begin position="263"/>
        <end position="278"/>
    </location>
</feature>
<feature type="compositionally biased region" description="Polar residues" evidence="1">
    <location>
        <begin position="455"/>
        <end position="470"/>
    </location>
</feature>
<protein>
    <submittedName>
        <fullName evidence="3">Uncharacterized protein</fullName>
    </submittedName>
</protein>
<feature type="compositionally biased region" description="Low complexity" evidence="1">
    <location>
        <begin position="240"/>
        <end position="252"/>
    </location>
</feature>
<keyword evidence="4" id="KW-1185">Reference proteome</keyword>
<organism evidence="3 4">
    <name type="scientific">Dendrothele bispora (strain CBS 962.96)</name>
    <dbReference type="NCBI Taxonomy" id="1314807"/>
    <lineage>
        <taxon>Eukaryota</taxon>
        <taxon>Fungi</taxon>
        <taxon>Dikarya</taxon>
        <taxon>Basidiomycota</taxon>
        <taxon>Agaricomycotina</taxon>
        <taxon>Agaricomycetes</taxon>
        <taxon>Agaricomycetidae</taxon>
        <taxon>Agaricales</taxon>
        <taxon>Agaricales incertae sedis</taxon>
        <taxon>Dendrothele</taxon>
    </lineage>
</organism>
<dbReference type="OrthoDB" id="3061387at2759"/>
<feature type="transmembrane region" description="Helical" evidence="2">
    <location>
        <begin position="325"/>
        <end position="347"/>
    </location>
</feature>
<feature type="region of interest" description="Disordered" evidence="1">
    <location>
        <begin position="240"/>
        <end position="287"/>
    </location>
</feature>
<dbReference type="Proteomes" id="UP000297245">
    <property type="component" value="Unassembled WGS sequence"/>
</dbReference>
<feature type="region of interest" description="Disordered" evidence="1">
    <location>
        <begin position="380"/>
        <end position="479"/>
    </location>
</feature>
<keyword evidence="2" id="KW-1133">Transmembrane helix</keyword>
<evidence type="ECO:0000256" key="2">
    <source>
        <dbReference type="SAM" id="Phobius"/>
    </source>
</evidence>
<keyword evidence="2" id="KW-0812">Transmembrane</keyword>
<gene>
    <name evidence="3" type="ORF">K435DRAFT_849630</name>
</gene>